<evidence type="ECO:0000259" key="2">
    <source>
        <dbReference type="Pfam" id="PF00561"/>
    </source>
</evidence>
<name>A0A8T9BRT2_9HELO</name>
<dbReference type="InterPro" id="IPR029058">
    <property type="entry name" value="AB_hydrolase_fold"/>
</dbReference>
<evidence type="ECO:0000256" key="1">
    <source>
        <dbReference type="SAM" id="MobiDB-lite"/>
    </source>
</evidence>
<feature type="non-terminal residue" evidence="3">
    <location>
        <position position="217"/>
    </location>
</feature>
<accession>A0A8T9BRT2</accession>
<evidence type="ECO:0000313" key="3">
    <source>
        <dbReference type="EMBL" id="TVY55746.1"/>
    </source>
</evidence>
<dbReference type="Pfam" id="PF00561">
    <property type="entry name" value="Abhydrolase_1"/>
    <property type="match status" value="1"/>
</dbReference>
<feature type="region of interest" description="Disordered" evidence="1">
    <location>
        <begin position="1"/>
        <end position="21"/>
    </location>
</feature>
<evidence type="ECO:0000313" key="4">
    <source>
        <dbReference type="Proteomes" id="UP000469558"/>
    </source>
</evidence>
<comment type="caution">
    <text evidence="3">The sequence shown here is derived from an EMBL/GenBank/DDBJ whole genome shotgun (WGS) entry which is preliminary data.</text>
</comment>
<reference evidence="3 4" key="1">
    <citation type="submission" date="2018-05" db="EMBL/GenBank/DDBJ databases">
        <title>Genome sequencing and assembly of the regulated plant pathogen Lachnellula willkommii and related sister species for the development of diagnostic species identification markers.</title>
        <authorList>
            <person name="Giroux E."/>
            <person name="Bilodeau G."/>
        </authorList>
    </citation>
    <scope>NUCLEOTIDE SEQUENCE [LARGE SCALE GENOMIC DNA]</scope>
    <source>
        <strain evidence="3 4">CBS 268.59</strain>
    </source>
</reference>
<dbReference type="OrthoDB" id="408373at2759"/>
<protein>
    <recommendedName>
        <fullName evidence="2">AB hydrolase-1 domain-containing protein</fullName>
    </recommendedName>
</protein>
<gene>
    <name evidence="3" type="ORF">LSUE1_G010271</name>
</gene>
<proteinExistence type="predicted"/>
<dbReference type="Proteomes" id="UP000469558">
    <property type="component" value="Unassembled WGS sequence"/>
</dbReference>
<feature type="domain" description="AB hydrolase-1" evidence="2">
    <location>
        <begin position="65"/>
        <end position="181"/>
    </location>
</feature>
<dbReference type="PANTHER" id="PTHR43194:SF2">
    <property type="entry name" value="PEROXISOMAL MEMBRANE PROTEIN LPX1"/>
    <property type="match status" value="1"/>
</dbReference>
<dbReference type="EMBL" id="QGMK01002832">
    <property type="protein sequence ID" value="TVY55746.1"/>
    <property type="molecule type" value="Genomic_DNA"/>
</dbReference>
<dbReference type="PRINTS" id="PR00111">
    <property type="entry name" value="ABHYDROLASE"/>
</dbReference>
<organism evidence="3 4">
    <name type="scientific">Lachnellula suecica</name>
    <dbReference type="NCBI Taxonomy" id="602035"/>
    <lineage>
        <taxon>Eukaryota</taxon>
        <taxon>Fungi</taxon>
        <taxon>Dikarya</taxon>
        <taxon>Ascomycota</taxon>
        <taxon>Pezizomycotina</taxon>
        <taxon>Leotiomycetes</taxon>
        <taxon>Helotiales</taxon>
        <taxon>Lachnaceae</taxon>
        <taxon>Lachnellula</taxon>
    </lineage>
</organism>
<sequence>MISSAPTLPHPPSENGLNYIPAPSPESFDAEFAGLLPPGTSIPSSWGSTRYYAFPPTSPATGRNLILIHGGGTPALGLAPLAHALAQKGGNVVAYDLWGHGCSTTPLAAHTPALYHHQLLELLSHLRWTSAHILGFSFGGSIGATFTASHPNAVASLVLVTPAGLLRKSDRGWFEAFVEDGGWGREWLGRRKIMGAIEDLRAVPEEGWKERLRKGVV</sequence>
<dbReference type="InterPro" id="IPR050228">
    <property type="entry name" value="Carboxylesterase_BioH"/>
</dbReference>
<dbReference type="SUPFAM" id="SSF53474">
    <property type="entry name" value="alpha/beta-Hydrolases"/>
    <property type="match status" value="1"/>
</dbReference>
<keyword evidence="4" id="KW-1185">Reference proteome</keyword>
<dbReference type="InterPro" id="IPR000073">
    <property type="entry name" value="AB_hydrolase_1"/>
</dbReference>
<dbReference type="Gene3D" id="3.40.50.1820">
    <property type="entry name" value="alpha/beta hydrolase"/>
    <property type="match status" value="1"/>
</dbReference>
<dbReference type="PANTHER" id="PTHR43194">
    <property type="entry name" value="HYDROLASE ALPHA/BETA FOLD FAMILY"/>
    <property type="match status" value="1"/>
</dbReference>
<dbReference type="AlphaFoldDB" id="A0A8T9BRT2"/>